<dbReference type="PANTHER" id="PTHR23521">
    <property type="entry name" value="TRANSPORTER MFS SUPERFAMILY"/>
    <property type="match status" value="1"/>
</dbReference>
<dbReference type="PANTHER" id="PTHR23521:SF3">
    <property type="entry name" value="MFS TRANSPORTER"/>
    <property type="match status" value="1"/>
</dbReference>
<dbReference type="SUPFAM" id="SSF103473">
    <property type="entry name" value="MFS general substrate transporter"/>
    <property type="match status" value="1"/>
</dbReference>
<accession>A0ABP7KBY0</accession>
<feature type="transmembrane region" description="Helical" evidence="5">
    <location>
        <begin position="237"/>
        <end position="257"/>
    </location>
</feature>
<dbReference type="InterPro" id="IPR036259">
    <property type="entry name" value="MFS_trans_sf"/>
</dbReference>
<feature type="transmembrane region" description="Helical" evidence="5">
    <location>
        <begin position="289"/>
        <end position="310"/>
    </location>
</feature>
<dbReference type="Pfam" id="PF07690">
    <property type="entry name" value="MFS_1"/>
    <property type="match status" value="1"/>
</dbReference>
<dbReference type="InterPro" id="IPR020846">
    <property type="entry name" value="MFS_dom"/>
</dbReference>
<gene>
    <name evidence="7" type="ORF">GCM10022404_22880</name>
</gene>
<comment type="subcellular location">
    <subcellularLocation>
        <location evidence="1">Membrane</location>
    </subcellularLocation>
</comment>
<dbReference type="RefSeq" id="WP_344847288.1">
    <property type="nucleotide sequence ID" value="NZ_BAABDF010000007.1"/>
</dbReference>
<evidence type="ECO:0000259" key="6">
    <source>
        <dbReference type="PROSITE" id="PS50850"/>
    </source>
</evidence>
<feature type="transmembrane region" description="Helical" evidence="5">
    <location>
        <begin position="98"/>
        <end position="119"/>
    </location>
</feature>
<comment type="caution">
    <text evidence="7">The sequence shown here is derived from an EMBL/GenBank/DDBJ whole genome shotgun (WGS) entry which is preliminary data.</text>
</comment>
<reference evidence="8" key="1">
    <citation type="journal article" date="2019" name="Int. J. Syst. Evol. Microbiol.">
        <title>The Global Catalogue of Microorganisms (GCM) 10K type strain sequencing project: providing services to taxonomists for standard genome sequencing and annotation.</title>
        <authorList>
            <consortium name="The Broad Institute Genomics Platform"/>
            <consortium name="The Broad Institute Genome Sequencing Center for Infectious Disease"/>
            <person name="Wu L."/>
            <person name="Ma J."/>
        </authorList>
    </citation>
    <scope>NUCLEOTIDE SEQUENCE [LARGE SCALE GENOMIC DNA]</scope>
    <source>
        <strain evidence="8">JCM 17190</strain>
    </source>
</reference>
<keyword evidence="4 5" id="KW-0472">Membrane</keyword>
<evidence type="ECO:0000256" key="2">
    <source>
        <dbReference type="ARBA" id="ARBA00022692"/>
    </source>
</evidence>
<name>A0ABP7KBY0_9RHOB</name>
<dbReference type="InterPro" id="IPR047200">
    <property type="entry name" value="MFS_YcaD-like"/>
</dbReference>
<feature type="transmembrane region" description="Helical" evidence="5">
    <location>
        <begin position="131"/>
        <end position="150"/>
    </location>
</feature>
<feature type="transmembrane region" description="Helical" evidence="5">
    <location>
        <begin position="43"/>
        <end position="61"/>
    </location>
</feature>
<feature type="transmembrane region" description="Helical" evidence="5">
    <location>
        <begin position="264"/>
        <end position="283"/>
    </location>
</feature>
<dbReference type="PROSITE" id="PS50850">
    <property type="entry name" value="MFS"/>
    <property type="match status" value="1"/>
</dbReference>
<keyword evidence="2 5" id="KW-0812">Transmembrane</keyword>
<organism evidence="7 8">
    <name type="scientific">Celeribacter arenosi</name>
    <dbReference type="NCBI Taxonomy" id="792649"/>
    <lineage>
        <taxon>Bacteria</taxon>
        <taxon>Pseudomonadati</taxon>
        <taxon>Pseudomonadota</taxon>
        <taxon>Alphaproteobacteria</taxon>
        <taxon>Rhodobacterales</taxon>
        <taxon>Roseobacteraceae</taxon>
        <taxon>Celeribacter</taxon>
    </lineage>
</organism>
<evidence type="ECO:0000256" key="4">
    <source>
        <dbReference type="ARBA" id="ARBA00023136"/>
    </source>
</evidence>
<proteinExistence type="predicted"/>
<dbReference type="Gene3D" id="1.20.1250.20">
    <property type="entry name" value="MFS general substrate transporter like domains"/>
    <property type="match status" value="2"/>
</dbReference>
<evidence type="ECO:0000256" key="1">
    <source>
        <dbReference type="ARBA" id="ARBA00004370"/>
    </source>
</evidence>
<keyword evidence="8" id="KW-1185">Reference proteome</keyword>
<feature type="transmembrane region" description="Helical" evidence="5">
    <location>
        <begin position="322"/>
        <end position="347"/>
    </location>
</feature>
<evidence type="ECO:0000313" key="7">
    <source>
        <dbReference type="EMBL" id="GAA3872424.1"/>
    </source>
</evidence>
<dbReference type="Proteomes" id="UP001399917">
    <property type="component" value="Unassembled WGS sequence"/>
</dbReference>
<feature type="domain" description="Major facilitator superfamily (MFS) profile" evidence="6">
    <location>
        <begin position="7"/>
        <end position="377"/>
    </location>
</feature>
<evidence type="ECO:0000256" key="3">
    <source>
        <dbReference type="ARBA" id="ARBA00022989"/>
    </source>
</evidence>
<feature type="transmembrane region" description="Helical" evidence="5">
    <location>
        <begin position="201"/>
        <end position="225"/>
    </location>
</feature>
<keyword evidence="3 5" id="KW-1133">Transmembrane helix</keyword>
<feature type="transmembrane region" description="Helical" evidence="5">
    <location>
        <begin position="73"/>
        <end position="92"/>
    </location>
</feature>
<dbReference type="Pfam" id="PF00083">
    <property type="entry name" value="Sugar_tr"/>
    <property type="match status" value="1"/>
</dbReference>
<dbReference type="CDD" id="cd17477">
    <property type="entry name" value="MFS_YcaD_like"/>
    <property type="match status" value="1"/>
</dbReference>
<feature type="transmembrane region" description="Helical" evidence="5">
    <location>
        <begin position="156"/>
        <end position="180"/>
    </location>
</feature>
<sequence length="431" mass="45612">MKQVLTASSPLLLGILFLMIGNGLQGTLLGVRAELEGFSTTEVSFVMSGYFLGFLGGSRIAPDLIRRVGHVRVFAALASFISAALILFPVIANPWVWMALRVVIGFCFSGVYVTAESWLNNAASNETRGKTLSAYLLVQLAGLVIAQAILSRGDPSGFVLFVIPSVLVSISFAPILLSITPTPPFETSKPMTFRRLYEASPLGIVGMFLMGGVFSAQMSMAAVYATQADFDLAKISAFVAAIFIGGAVFQLPVGYFSDRIDRRVVILFVAAMGATACFAGFALAPGYRVALLIGFIAGGAANPLYSLLIAHTNDHLETDEMASASGAMMFVNGLGSVTGPLLAGWFMSRVGPPGYFLFQGLLMASVTLYAVWRTTRRASIAVEDTSHYVAVMPSTSPVGSEVAQEVAIEMAEAEAEADAATEAETDRTAAQ</sequence>
<feature type="transmembrane region" description="Helical" evidence="5">
    <location>
        <begin position="353"/>
        <end position="372"/>
    </location>
</feature>
<protein>
    <submittedName>
        <fullName evidence="7">MFS transporter</fullName>
    </submittedName>
</protein>
<evidence type="ECO:0000256" key="5">
    <source>
        <dbReference type="SAM" id="Phobius"/>
    </source>
</evidence>
<dbReference type="InterPro" id="IPR005828">
    <property type="entry name" value="MFS_sugar_transport-like"/>
</dbReference>
<evidence type="ECO:0000313" key="8">
    <source>
        <dbReference type="Proteomes" id="UP001399917"/>
    </source>
</evidence>
<dbReference type="EMBL" id="BAABDF010000007">
    <property type="protein sequence ID" value="GAA3872424.1"/>
    <property type="molecule type" value="Genomic_DNA"/>
</dbReference>
<dbReference type="InterPro" id="IPR011701">
    <property type="entry name" value="MFS"/>
</dbReference>